<dbReference type="PANTHER" id="PTHR11715:SF3">
    <property type="entry name" value="GLYCINE CLEAVAGE SYSTEM H PROTEIN-RELATED"/>
    <property type="match status" value="1"/>
</dbReference>
<dbReference type="PROSITE" id="PS00189">
    <property type="entry name" value="LIPOYL"/>
    <property type="match status" value="1"/>
</dbReference>
<evidence type="ECO:0000313" key="7">
    <source>
        <dbReference type="Proteomes" id="UP000317265"/>
    </source>
</evidence>
<comment type="cofactor">
    <cofactor evidence="3">
        <name>(R)-lipoate</name>
        <dbReference type="ChEBI" id="CHEBI:83088"/>
    </cofactor>
    <text evidence="3">Binds 1 lipoyl cofactor covalently.</text>
</comment>
<dbReference type="PROSITE" id="PS50968">
    <property type="entry name" value="BIOTINYL_LIPOYL"/>
    <property type="match status" value="1"/>
</dbReference>
<gene>
    <name evidence="3 6" type="primary">gcvH</name>
    <name evidence="6" type="ORF">DSO09_01605</name>
</gene>
<dbReference type="GO" id="GO:0005960">
    <property type="term" value="C:glycine cleavage complex"/>
    <property type="evidence" value="ECO:0007669"/>
    <property type="project" value="InterPro"/>
</dbReference>
<dbReference type="GO" id="GO:0019464">
    <property type="term" value="P:glycine decarboxylation via glycine cleavage system"/>
    <property type="evidence" value="ECO:0007669"/>
    <property type="project" value="UniProtKB-UniRule"/>
</dbReference>
<dbReference type="SUPFAM" id="SSF51230">
    <property type="entry name" value="Single hybrid motif"/>
    <property type="match status" value="1"/>
</dbReference>
<dbReference type="EMBL" id="QNVI01000018">
    <property type="protein sequence ID" value="TDA39921.1"/>
    <property type="molecule type" value="Genomic_DNA"/>
</dbReference>
<dbReference type="CDD" id="cd06848">
    <property type="entry name" value="GCS_H"/>
    <property type="match status" value="1"/>
</dbReference>
<keyword evidence="2 3" id="KW-0450">Lipoyl</keyword>
<dbReference type="InterPro" id="IPR017453">
    <property type="entry name" value="GCV_H_sub"/>
</dbReference>
<dbReference type="InterPro" id="IPR033753">
    <property type="entry name" value="GCV_H/Fam206"/>
</dbReference>
<evidence type="ECO:0000313" key="6">
    <source>
        <dbReference type="EMBL" id="TDA39921.1"/>
    </source>
</evidence>
<name>A0A523BG62_9CREN</name>
<evidence type="ECO:0000256" key="2">
    <source>
        <dbReference type="ARBA" id="ARBA00022823"/>
    </source>
</evidence>
<dbReference type="Pfam" id="PF01597">
    <property type="entry name" value="GCV_H"/>
    <property type="match status" value="1"/>
</dbReference>
<proteinExistence type="inferred from homology"/>
<dbReference type="InterPro" id="IPR003016">
    <property type="entry name" value="2-oxoA_DH_lipoyl-BS"/>
</dbReference>
<evidence type="ECO:0000256" key="4">
    <source>
        <dbReference type="PIRSR" id="PIRSR617453-50"/>
    </source>
</evidence>
<comment type="similarity">
    <text evidence="1 3">Belongs to the GcvH family.</text>
</comment>
<dbReference type="GO" id="GO:0009249">
    <property type="term" value="P:protein lipoylation"/>
    <property type="evidence" value="ECO:0007669"/>
    <property type="project" value="TreeGrafter"/>
</dbReference>
<dbReference type="AlphaFoldDB" id="A0A523BG62"/>
<dbReference type="GO" id="GO:0005737">
    <property type="term" value="C:cytoplasm"/>
    <property type="evidence" value="ECO:0007669"/>
    <property type="project" value="TreeGrafter"/>
</dbReference>
<comment type="function">
    <text evidence="3">The glycine cleavage system catalyzes the degradation of glycine. The H protein shuttles the methylamine group of glycine from the P protein to the T protein.</text>
</comment>
<dbReference type="Gene3D" id="2.40.50.100">
    <property type="match status" value="1"/>
</dbReference>
<evidence type="ECO:0000259" key="5">
    <source>
        <dbReference type="PROSITE" id="PS50968"/>
    </source>
</evidence>
<evidence type="ECO:0000256" key="1">
    <source>
        <dbReference type="ARBA" id="ARBA00009249"/>
    </source>
</evidence>
<dbReference type="Proteomes" id="UP000317265">
    <property type="component" value="Unassembled WGS sequence"/>
</dbReference>
<feature type="domain" description="Lipoyl-binding" evidence="5">
    <location>
        <begin position="31"/>
        <end position="113"/>
    </location>
</feature>
<organism evidence="6 7">
    <name type="scientific">Thermoproteota archaeon</name>
    <dbReference type="NCBI Taxonomy" id="2056631"/>
    <lineage>
        <taxon>Archaea</taxon>
        <taxon>Thermoproteota</taxon>
    </lineage>
</organism>
<dbReference type="NCBIfam" id="NF002270">
    <property type="entry name" value="PRK01202.1"/>
    <property type="match status" value="1"/>
</dbReference>
<dbReference type="InterPro" id="IPR002930">
    <property type="entry name" value="GCV_H"/>
</dbReference>
<dbReference type="InterPro" id="IPR011053">
    <property type="entry name" value="Single_hybrid_motif"/>
</dbReference>
<dbReference type="HAMAP" id="MF_00272">
    <property type="entry name" value="GcvH"/>
    <property type="match status" value="1"/>
</dbReference>
<comment type="subunit">
    <text evidence="3">The glycine cleavage system is composed of four proteins: P, T, L and H.</text>
</comment>
<sequence>MSSYIKIGEILIHKEFLYSKTHEWIAINEKPSRIGITDYAQRNLHDIVYIELPKIGELFNKGSTICTLESIKAVAEVFAPVDCKIVEVNSNLIEHPELVNKDPYGDGWLVKVEVKNDIKDLMNAETYAEFIKKL</sequence>
<dbReference type="NCBIfam" id="TIGR00527">
    <property type="entry name" value="gcvH"/>
    <property type="match status" value="1"/>
</dbReference>
<accession>A0A523BG62</accession>
<feature type="modified residue" description="N6-lipoyllysine" evidence="3 4">
    <location>
        <position position="72"/>
    </location>
</feature>
<reference evidence="6 7" key="1">
    <citation type="journal article" date="2019" name="Nat. Microbiol.">
        <title>Expanding anaerobic alkane metabolism in the domain of Archaea.</title>
        <authorList>
            <person name="Wang Y."/>
            <person name="Wegener G."/>
            <person name="Hou J."/>
            <person name="Wang F."/>
            <person name="Xiao X."/>
        </authorList>
    </citation>
    <scope>NUCLEOTIDE SEQUENCE [LARGE SCALE GENOMIC DNA]</scope>
    <source>
        <strain evidence="6">WYZ-LMO11</strain>
    </source>
</reference>
<comment type="caution">
    <text evidence="6">The sequence shown here is derived from an EMBL/GenBank/DDBJ whole genome shotgun (WGS) entry which is preliminary data.</text>
</comment>
<dbReference type="PANTHER" id="PTHR11715">
    <property type="entry name" value="GLYCINE CLEAVAGE SYSTEM H PROTEIN"/>
    <property type="match status" value="1"/>
</dbReference>
<evidence type="ECO:0000256" key="3">
    <source>
        <dbReference type="HAMAP-Rule" id="MF_00272"/>
    </source>
</evidence>
<dbReference type="InterPro" id="IPR000089">
    <property type="entry name" value="Biotin_lipoyl"/>
</dbReference>
<protein>
    <recommendedName>
        <fullName evidence="3">Probable glycine cleavage system H protein</fullName>
    </recommendedName>
</protein>